<proteinExistence type="inferred from homology"/>
<dbReference type="GO" id="GO:0030170">
    <property type="term" value="F:pyridoxal phosphate binding"/>
    <property type="evidence" value="ECO:0007669"/>
    <property type="project" value="InterPro"/>
</dbReference>
<comment type="cofactor">
    <cofactor evidence="1">
        <name>pyridoxal 5'-phosphate</name>
        <dbReference type="ChEBI" id="CHEBI:597326"/>
    </cofactor>
</comment>
<evidence type="ECO:0000313" key="10">
    <source>
        <dbReference type="EMBL" id="KMY50511.1"/>
    </source>
</evidence>
<keyword evidence="4" id="KW-0808">Transferase</keyword>
<keyword evidence="11" id="KW-1185">Reference proteome</keyword>
<evidence type="ECO:0000256" key="2">
    <source>
        <dbReference type="ARBA" id="ARBA00005384"/>
    </source>
</evidence>
<dbReference type="PANTHER" id="PTHR46577">
    <property type="entry name" value="HTH-TYPE TRANSCRIPTIONAL REGULATORY PROTEIN GABR"/>
    <property type="match status" value="1"/>
</dbReference>
<keyword evidence="8" id="KW-0804">Transcription</keyword>
<dbReference type="InterPro" id="IPR004839">
    <property type="entry name" value="Aminotransferase_I/II_large"/>
</dbReference>
<dbReference type="GO" id="GO:0003700">
    <property type="term" value="F:DNA-binding transcription factor activity"/>
    <property type="evidence" value="ECO:0007669"/>
    <property type="project" value="InterPro"/>
</dbReference>
<accession>A0A0K9GV60</accession>
<name>A0A0K9GV60_9BACI</name>
<dbReference type="InterPro" id="IPR015421">
    <property type="entry name" value="PyrdxlP-dep_Trfase_major"/>
</dbReference>
<evidence type="ECO:0000256" key="8">
    <source>
        <dbReference type="ARBA" id="ARBA00023163"/>
    </source>
</evidence>
<keyword evidence="5" id="KW-0663">Pyridoxal phosphate</keyword>
<dbReference type="InterPro" id="IPR036388">
    <property type="entry name" value="WH-like_DNA-bd_sf"/>
</dbReference>
<evidence type="ECO:0000313" key="11">
    <source>
        <dbReference type="Proteomes" id="UP000037146"/>
    </source>
</evidence>
<dbReference type="InterPro" id="IPR015424">
    <property type="entry name" value="PyrdxlP-dep_Trfase"/>
</dbReference>
<keyword evidence="7" id="KW-0238">DNA-binding</keyword>
<dbReference type="PATRIC" id="fig|1679170.3.peg.3236"/>
<dbReference type="Gene3D" id="1.10.10.10">
    <property type="entry name" value="Winged helix-like DNA-binding domain superfamily/Winged helix DNA-binding domain"/>
    <property type="match status" value="1"/>
</dbReference>
<dbReference type="Pfam" id="PF00155">
    <property type="entry name" value="Aminotran_1_2"/>
    <property type="match status" value="1"/>
</dbReference>
<dbReference type="InterPro" id="IPR015422">
    <property type="entry name" value="PyrdxlP-dep_Trfase_small"/>
</dbReference>
<dbReference type="SUPFAM" id="SSF46785">
    <property type="entry name" value="Winged helix' DNA-binding domain"/>
    <property type="match status" value="1"/>
</dbReference>
<dbReference type="PANTHER" id="PTHR46577:SF2">
    <property type="entry name" value="TRANSCRIPTIONAL REGULATORY PROTEIN"/>
    <property type="match status" value="1"/>
</dbReference>
<dbReference type="Gene3D" id="3.40.640.10">
    <property type="entry name" value="Type I PLP-dependent aspartate aminotransferase-like (Major domain)"/>
    <property type="match status" value="1"/>
</dbReference>
<evidence type="ECO:0000256" key="5">
    <source>
        <dbReference type="ARBA" id="ARBA00022898"/>
    </source>
</evidence>
<dbReference type="FunFam" id="1.10.10.10:FF:000079">
    <property type="entry name" value="GntR family transcriptional regulator"/>
    <property type="match status" value="1"/>
</dbReference>
<dbReference type="GO" id="GO:0008483">
    <property type="term" value="F:transaminase activity"/>
    <property type="evidence" value="ECO:0007669"/>
    <property type="project" value="UniProtKB-KW"/>
</dbReference>
<dbReference type="SUPFAM" id="SSF53383">
    <property type="entry name" value="PLP-dependent transferases"/>
    <property type="match status" value="1"/>
</dbReference>
<organism evidence="10 11">
    <name type="scientific">Peribacillus loiseleuriae</name>
    <dbReference type="NCBI Taxonomy" id="1679170"/>
    <lineage>
        <taxon>Bacteria</taxon>
        <taxon>Bacillati</taxon>
        <taxon>Bacillota</taxon>
        <taxon>Bacilli</taxon>
        <taxon>Bacillales</taxon>
        <taxon>Bacillaceae</taxon>
        <taxon>Peribacillus</taxon>
    </lineage>
</organism>
<sequence length="483" mass="54247">MLSPEEWTLNKSSQTPLHQQIYEYIQSKIMNGEWSIGTRIPAQRDLAKKFQVNRSTIVYALGELTADGLIESKVGKGTIVVNNTWSLLASTPPPDWNSYVKSGSYQPNIQIIQDINKAETNPKIIRLGTGELSPELLPAEKMQQMFQSRSRMFSLGYSEPKGSIHLRELLSEYLKAKGIIASPSSILIVSGGLQALQLISLGLLHRGSTIFLETPSYLNSVHVFQSAGMNLFGIPMDHEGLLTDSLGRFKRQHNGALLYTIPSFHNPTGMLMSSNRRIDLVNVCKKERLPIIEDDVYGDLWFDRSPPAPLKAIDNQGLVLYMGSMSKTVGPGLRIGWIVGPEPVIDRLSDIKMQTDYGSSSLSQFAVAEWLSSGFYDEHIKKIRAELKCRRDFTIDILNAHFKDLASWNIPEGGFYIWLCIHKQIPIRKLFAKALNEGILLNPGNVYVRNDQQHLRLSYCYASLGQLKKGLIRLSELIQELSK</sequence>
<evidence type="ECO:0000256" key="7">
    <source>
        <dbReference type="ARBA" id="ARBA00023125"/>
    </source>
</evidence>
<evidence type="ECO:0000256" key="1">
    <source>
        <dbReference type="ARBA" id="ARBA00001933"/>
    </source>
</evidence>
<dbReference type="EMBL" id="LFZW01000001">
    <property type="protein sequence ID" value="KMY50511.1"/>
    <property type="molecule type" value="Genomic_DNA"/>
</dbReference>
<evidence type="ECO:0000256" key="3">
    <source>
        <dbReference type="ARBA" id="ARBA00022576"/>
    </source>
</evidence>
<dbReference type="Proteomes" id="UP000037146">
    <property type="component" value="Unassembled WGS sequence"/>
</dbReference>
<evidence type="ECO:0000256" key="4">
    <source>
        <dbReference type="ARBA" id="ARBA00022679"/>
    </source>
</evidence>
<dbReference type="InterPro" id="IPR036390">
    <property type="entry name" value="WH_DNA-bd_sf"/>
</dbReference>
<dbReference type="FunFam" id="3.40.640.10:FF:000023">
    <property type="entry name" value="Transcriptional regulator, GntR family"/>
    <property type="match status" value="1"/>
</dbReference>
<feature type="domain" description="HTH gntR-type" evidence="9">
    <location>
        <begin position="15"/>
        <end position="83"/>
    </location>
</feature>
<evidence type="ECO:0000259" key="9">
    <source>
        <dbReference type="PROSITE" id="PS50949"/>
    </source>
</evidence>
<dbReference type="CDD" id="cd07377">
    <property type="entry name" value="WHTH_GntR"/>
    <property type="match status" value="1"/>
</dbReference>
<comment type="caution">
    <text evidence="10">The sequence shown here is derived from an EMBL/GenBank/DDBJ whole genome shotgun (WGS) entry which is preliminary data.</text>
</comment>
<dbReference type="InterPro" id="IPR051446">
    <property type="entry name" value="HTH_trans_reg/aminotransferase"/>
</dbReference>
<dbReference type="OrthoDB" id="9802328at2"/>
<reference evidence="11" key="1">
    <citation type="submission" date="2015-07" db="EMBL/GenBank/DDBJ databases">
        <title>Genome sequencing project for genomic taxonomy and phylogenomics of Bacillus-like bacteria.</title>
        <authorList>
            <person name="Liu B."/>
            <person name="Wang J."/>
            <person name="Zhu Y."/>
            <person name="Liu G."/>
            <person name="Chen Q."/>
            <person name="Chen Z."/>
            <person name="Lan J."/>
            <person name="Che J."/>
            <person name="Ge C."/>
            <person name="Shi H."/>
            <person name="Pan Z."/>
            <person name="Liu X."/>
        </authorList>
    </citation>
    <scope>NUCLEOTIDE SEQUENCE [LARGE SCALE GENOMIC DNA]</scope>
    <source>
        <strain evidence="11">FJAT-27997</strain>
    </source>
</reference>
<dbReference type="AlphaFoldDB" id="A0A0K9GV60"/>
<dbReference type="GO" id="GO:0003677">
    <property type="term" value="F:DNA binding"/>
    <property type="evidence" value="ECO:0007669"/>
    <property type="project" value="UniProtKB-KW"/>
</dbReference>
<dbReference type="PRINTS" id="PR00035">
    <property type="entry name" value="HTHGNTR"/>
</dbReference>
<comment type="similarity">
    <text evidence="2">In the C-terminal section; belongs to the class-I pyridoxal-phosphate-dependent aminotransferase family.</text>
</comment>
<dbReference type="PROSITE" id="PS50949">
    <property type="entry name" value="HTH_GNTR"/>
    <property type="match status" value="1"/>
</dbReference>
<protein>
    <submittedName>
        <fullName evidence="10">GntR family transcriptional regulator</fullName>
    </submittedName>
</protein>
<dbReference type="SMART" id="SM00345">
    <property type="entry name" value="HTH_GNTR"/>
    <property type="match status" value="1"/>
</dbReference>
<dbReference type="STRING" id="1679170.AC625_14190"/>
<gene>
    <name evidence="10" type="ORF">AC625_14190</name>
</gene>
<evidence type="ECO:0000256" key="6">
    <source>
        <dbReference type="ARBA" id="ARBA00023015"/>
    </source>
</evidence>
<dbReference type="InterPro" id="IPR000524">
    <property type="entry name" value="Tscrpt_reg_HTH_GntR"/>
</dbReference>
<keyword evidence="6" id="KW-0805">Transcription regulation</keyword>
<dbReference type="RefSeq" id="WP_049681864.1">
    <property type="nucleotide sequence ID" value="NZ_LFZW01000001.1"/>
</dbReference>
<keyword evidence="3" id="KW-0032">Aminotransferase</keyword>
<dbReference type="CDD" id="cd00609">
    <property type="entry name" value="AAT_like"/>
    <property type="match status" value="1"/>
</dbReference>
<dbReference type="Pfam" id="PF00392">
    <property type="entry name" value="GntR"/>
    <property type="match status" value="1"/>
</dbReference>
<dbReference type="Gene3D" id="3.90.1150.10">
    <property type="entry name" value="Aspartate Aminotransferase, domain 1"/>
    <property type="match status" value="1"/>
</dbReference>